<dbReference type="EMBL" id="CP071868">
    <property type="protein sequence ID" value="QTE31663.1"/>
    <property type="molecule type" value="Genomic_DNA"/>
</dbReference>
<evidence type="ECO:0000256" key="8">
    <source>
        <dbReference type="SAM" id="Phobius"/>
    </source>
</evidence>
<dbReference type="GO" id="GO:0034204">
    <property type="term" value="P:lipid translocation"/>
    <property type="evidence" value="ECO:0007669"/>
    <property type="project" value="TreeGrafter"/>
</dbReference>
<feature type="transmembrane region" description="Helical" evidence="8">
    <location>
        <begin position="391"/>
        <end position="413"/>
    </location>
</feature>
<comment type="subcellular location">
    <subcellularLocation>
        <location evidence="1">Cell membrane</location>
        <topology evidence="1">Multi-pass membrane protein</topology>
    </subcellularLocation>
</comment>
<evidence type="ECO:0000313" key="10">
    <source>
        <dbReference type="Proteomes" id="UP000663937"/>
    </source>
</evidence>
<feature type="transmembrane region" description="Helical" evidence="8">
    <location>
        <begin position="320"/>
        <end position="344"/>
    </location>
</feature>
<evidence type="ECO:0000256" key="4">
    <source>
        <dbReference type="ARBA" id="ARBA00022960"/>
    </source>
</evidence>
<feature type="transmembrane region" description="Helical" evidence="8">
    <location>
        <begin position="419"/>
        <end position="442"/>
    </location>
</feature>
<accession>A0A8A4ZKS2</accession>
<evidence type="ECO:0000256" key="1">
    <source>
        <dbReference type="ARBA" id="ARBA00004651"/>
    </source>
</evidence>
<sequence length="530" mass="54538">MASGTAASRVLGFVRGALLVYAISASGQAANAFAVGNKLPNILYLLIAGGVLNAVLVPQVVRAYQRADGDEYVNRLLTLGGVLLAALAAALTLGAPLLVAVYTDMKPEQTALAVLFAYWCLPQVFFYGLYTLVGQVLNAKGSFGPLMWAPVVNNLVAMAGIGVFIAVNGLSRDNPALTHDPTSWTGAQVALLAGTTTLGVIAQALVLLIPLRRSGFQYRPRWGVRGVGLGQAGRVASWTFVGLVVGQLGIIVVTRVASAVAAAVEPGAAAAGPAIYDLAFLVFMLPHSLVTVSLLTALFTGLSARAAAGDVPAVRADLSFGLRTVGLFTIIAAAVLMVLAVPFVRVLSPGLTTAEASALATVIVVMLAGLPAFGAWSMAQRVFYAYADARSMVPIQVAMAAVVAGGALAAQAVAEPRLWVAGAGLAMSVSYAIGAVVALVVLRRRLRGVDASRVLRLYVRAGLAAAIAAAAGWAVVHAVGPSDGIVRSLVLCVGVGAGMTAAYGGLLTLMRVRELDDLVRPMLRRLHRSA</sequence>
<dbReference type="PANTHER" id="PTHR47019:SF1">
    <property type="entry name" value="LIPID II FLIPPASE MURJ"/>
    <property type="match status" value="1"/>
</dbReference>
<feature type="transmembrane region" description="Helical" evidence="8">
    <location>
        <begin position="145"/>
        <end position="167"/>
    </location>
</feature>
<keyword evidence="6 8" id="KW-1133">Transmembrane helix</keyword>
<evidence type="ECO:0000256" key="2">
    <source>
        <dbReference type="ARBA" id="ARBA00022475"/>
    </source>
</evidence>
<dbReference type="Pfam" id="PF03023">
    <property type="entry name" value="MurJ"/>
    <property type="match status" value="1"/>
</dbReference>
<feature type="transmembrane region" description="Helical" evidence="8">
    <location>
        <begin position="235"/>
        <end position="258"/>
    </location>
</feature>
<proteinExistence type="predicted"/>
<feature type="transmembrane region" description="Helical" evidence="8">
    <location>
        <begin position="454"/>
        <end position="476"/>
    </location>
</feature>
<dbReference type="GO" id="GO:0009252">
    <property type="term" value="P:peptidoglycan biosynthetic process"/>
    <property type="evidence" value="ECO:0007669"/>
    <property type="project" value="UniProtKB-KW"/>
</dbReference>
<feature type="transmembrane region" description="Helical" evidence="8">
    <location>
        <begin position="42"/>
        <end position="64"/>
    </location>
</feature>
<reference evidence="9" key="1">
    <citation type="submission" date="2021-03" db="EMBL/GenBank/DDBJ databases">
        <title>Pengzhenrongella sicca gen. nov., sp. nov., a new member of suborder Micrococcineae isolated from High-Arctic tundra soil.</title>
        <authorList>
            <person name="Peng F."/>
        </authorList>
    </citation>
    <scope>NUCLEOTIDE SEQUENCE</scope>
    <source>
        <strain evidence="9">LRZ-2</strain>
    </source>
</reference>
<keyword evidence="5" id="KW-0573">Peptidoglycan synthesis</keyword>
<feature type="transmembrane region" description="Helical" evidence="8">
    <location>
        <begin position="488"/>
        <end position="510"/>
    </location>
</feature>
<evidence type="ECO:0000256" key="6">
    <source>
        <dbReference type="ARBA" id="ARBA00022989"/>
    </source>
</evidence>
<dbReference type="PANTHER" id="PTHR47019">
    <property type="entry name" value="LIPID II FLIPPASE MURJ"/>
    <property type="match status" value="1"/>
</dbReference>
<evidence type="ECO:0000256" key="7">
    <source>
        <dbReference type="ARBA" id="ARBA00023136"/>
    </source>
</evidence>
<evidence type="ECO:0000256" key="5">
    <source>
        <dbReference type="ARBA" id="ARBA00022984"/>
    </source>
</evidence>
<feature type="transmembrane region" description="Helical" evidence="8">
    <location>
        <begin position="187"/>
        <end position="211"/>
    </location>
</feature>
<feature type="transmembrane region" description="Helical" evidence="8">
    <location>
        <begin position="111"/>
        <end position="133"/>
    </location>
</feature>
<protein>
    <submittedName>
        <fullName evidence="9">Murein biosynthesis integral membrane protein MurJ</fullName>
    </submittedName>
</protein>
<feature type="transmembrane region" description="Helical" evidence="8">
    <location>
        <begin position="356"/>
        <end position="379"/>
    </location>
</feature>
<dbReference type="KEGG" id="psic:J4E96_19960"/>
<gene>
    <name evidence="9" type="ORF">J4E96_19960</name>
</gene>
<keyword evidence="2" id="KW-1003">Cell membrane</keyword>
<feature type="transmembrane region" description="Helical" evidence="8">
    <location>
        <begin position="76"/>
        <end position="99"/>
    </location>
</feature>
<feature type="transmembrane region" description="Helical" evidence="8">
    <location>
        <begin position="278"/>
        <end position="299"/>
    </location>
</feature>
<evidence type="ECO:0000313" key="9">
    <source>
        <dbReference type="EMBL" id="QTE31663.1"/>
    </source>
</evidence>
<keyword evidence="7 8" id="KW-0472">Membrane</keyword>
<keyword evidence="4" id="KW-0133">Cell shape</keyword>
<dbReference type="Proteomes" id="UP000663937">
    <property type="component" value="Chromosome"/>
</dbReference>
<dbReference type="GO" id="GO:0005886">
    <property type="term" value="C:plasma membrane"/>
    <property type="evidence" value="ECO:0007669"/>
    <property type="project" value="UniProtKB-SubCell"/>
</dbReference>
<evidence type="ECO:0000256" key="3">
    <source>
        <dbReference type="ARBA" id="ARBA00022692"/>
    </source>
</evidence>
<keyword evidence="10" id="KW-1185">Reference proteome</keyword>
<dbReference type="GO" id="GO:0008360">
    <property type="term" value="P:regulation of cell shape"/>
    <property type="evidence" value="ECO:0007669"/>
    <property type="project" value="UniProtKB-KW"/>
</dbReference>
<dbReference type="AlphaFoldDB" id="A0A8A4ZKS2"/>
<organism evidence="9 10">
    <name type="scientific">Pengzhenrongella sicca</name>
    <dbReference type="NCBI Taxonomy" id="2819238"/>
    <lineage>
        <taxon>Bacteria</taxon>
        <taxon>Bacillati</taxon>
        <taxon>Actinomycetota</taxon>
        <taxon>Actinomycetes</taxon>
        <taxon>Micrococcales</taxon>
        <taxon>Pengzhenrongella</taxon>
    </lineage>
</organism>
<dbReference type="InterPro" id="IPR051050">
    <property type="entry name" value="Lipid_II_flippase_MurJ/MviN"/>
</dbReference>
<name>A0A8A4ZKS2_9MICO</name>
<dbReference type="GO" id="GO:0015648">
    <property type="term" value="F:lipid-linked peptidoglycan transporter activity"/>
    <property type="evidence" value="ECO:0007669"/>
    <property type="project" value="TreeGrafter"/>
</dbReference>
<dbReference type="PRINTS" id="PR01806">
    <property type="entry name" value="VIRFACTRMVIN"/>
</dbReference>
<dbReference type="InterPro" id="IPR004268">
    <property type="entry name" value="MurJ"/>
</dbReference>
<keyword evidence="3 8" id="KW-0812">Transmembrane</keyword>